<dbReference type="PANTHER" id="PTHR42928:SF5">
    <property type="entry name" value="BLR1237 PROTEIN"/>
    <property type="match status" value="1"/>
</dbReference>
<dbReference type="InterPro" id="IPR005064">
    <property type="entry name" value="BUG"/>
</dbReference>
<evidence type="ECO:0000313" key="4">
    <source>
        <dbReference type="Proteomes" id="UP000677537"/>
    </source>
</evidence>
<dbReference type="PIRSF" id="PIRSF017082">
    <property type="entry name" value="YflP"/>
    <property type="match status" value="1"/>
</dbReference>
<keyword evidence="2" id="KW-0732">Signal</keyword>
<comment type="similarity">
    <text evidence="1">Belongs to the UPF0065 (bug) family.</text>
</comment>
<dbReference type="Gene3D" id="3.40.190.10">
    <property type="entry name" value="Periplasmic binding protein-like II"/>
    <property type="match status" value="1"/>
</dbReference>
<reference evidence="3" key="1">
    <citation type="submission" date="2021-03" db="EMBL/GenBank/DDBJ databases">
        <authorList>
            <person name="So Y."/>
        </authorList>
    </citation>
    <scope>NUCLEOTIDE SEQUENCE</scope>
    <source>
        <strain evidence="3">SG15</strain>
    </source>
</reference>
<sequence length="342" mass="35863">MTVGSAGRSPGRSPGLSITRRGALLAVPALAAPSLARAQGNVAGYPSRAIRMIVPFPAAGATDLTARVVCERMAAILGQPVVIDNRPGAGGNIGTEMVAKAEPDGYTLLTFTIGTASINQFLYTKLPFDPNKDLTSVALINEVPNAVVVGADSPFRTFQDLMAAAKAKPGDINFASPGNGTSGHLCGELLKFKTGVNITHIPYRGTASIIPDVMAGRCDVAIDNLPGYLPHLTAGRMRALAVTAGTRWPALPNVPTVKESGVPDFEAVAWFGFQAPGRTPKPIVDKLAELVTRIVAEPAVIDRLREIGSTPKALGPEALDRYIAAENEKWQAVVKQSGARLD</sequence>
<dbReference type="SUPFAM" id="SSF53850">
    <property type="entry name" value="Periplasmic binding protein-like II"/>
    <property type="match status" value="1"/>
</dbReference>
<dbReference type="AlphaFoldDB" id="A0A940MV27"/>
<dbReference type="CDD" id="cd13578">
    <property type="entry name" value="PBP2_Bug27"/>
    <property type="match status" value="1"/>
</dbReference>
<comment type="caution">
    <text evidence="3">The sequence shown here is derived from an EMBL/GenBank/DDBJ whole genome shotgun (WGS) entry which is preliminary data.</text>
</comment>
<accession>A0A940MV27</accession>
<dbReference type="PANTHER" id="PTHR42928">
    <property type="entry name" value="TRICARBOXYLATE-BINDING PROTEIN"/>
    <property type="match status" value="1"/>
</dbReference>
<evidence type="ECO:0000313" key="3">
    <source>
        <dbReference type="EMBL" id="MBP0492516.1"/>
    </source>
</evidence>
<keyword evidence="4" id="KW-1185">Reference proteome</keyword>
<dbReference type="Pfam" id="PF03401">
    <property type="entry name" value="TctC"/>
    <property type="match status" value="1"/>
</dbReference>
<protein>
    <submittedName>
        <fullName evidence="3">Tripartite tricarboxylate transporter substrate binding protein</fullName>
    </submittedName>
</protein>
<name>A0A940MV27_9PROT</name>
<evidence type="ECO:0000256" key="2">
    <source>
        <dbReference type="SAM" id="SignalP"/>
    </source>
</evidence>
<dbReference type="RefSeq" id="WP_209372110.1">
    <property type="nucleotide sequence ID" value="NZ_JAGIZA010000003.1"/>
</dbReference>
<dbReference type="Proteomes" id="UP000677537">
    <property type="component" value="Unassembled WGS sequence"/>
</dbReference>
<dbReference type="Gene3D" id="3.40.190.150">
    <property type="entry name" value="Bordetella uptake gene, domain 1"/>
    <property type="match status" value="1"/>
</dbReference>
<feature type="signal peptide" evidence="2">
    <location>
        <begin position="1"/>
        <end position="31"/>
    </location>
</feature>
<feature type="chain" id="PRO_5037359898" evidence="2">
    <location>
        <begin position="32"/>
        <end position="342"/>
    </location>
</feature>
<dbReference type="InterPro" id="IPR042100">
    <property type="entry name" value="Bug_dom1"/>
</dbReference>
<proteinExistence type="inferred from homology"/>
<dbReference type="EMBL" id="JAGIZA010000003">
    <property type="protein sequence ID" value="MBP0492516.1"/>
    <property type="molecule type" value="Genomic_DNA"/>
</dbReference>
<evidence type="ECO:0000256" key="1">
    <source>
        <dbReference type="ARBA" id="ARBA00006987"/>
    </source>
</evidence>
<organism evidence="3 4">
    <name type="scientific">Roseomonas indoligenes</name>
    <dbReference type="NCBI Taxonomy" id="2820811"/>
    <lineage>
        <taxon>Bacteria</taxon>
        <taxon>Pseudomonadati</taxon>
        <taxon>Pseudomonadota</taxon>
        <taxon>Alphaproteobacteria</taxon>
        <taxon>Acetobacterales</taxon>
        <taxon>Roseomonadaceae</taxon>
        <taxon>Roseomonas</taxon>
    </lineage>
</organism>
<gene>
    <name evidence="3" type="ORF">J5Y10_06965</name>
</gene>